<comment type="caution">
    <text evidence="2">The sequence shown here is derived from an EMBL/GenBank/DDBJ whole genome shotgun (WGS) entry which is preliminary data.</text>
</comment>
<organism evidence="2 3">
    <name type="scientific">Hondaea fermentalgiana</name>
    <dbReference type="NCBI Taxonomy" id="2315210"/>
    <lineage>
        <taxon>Eukaryota</taxon>
        <taxon>Sar</taxon>
        <taxon>Stramenopiles</taxon>
        <taxon>Bigyra</taxon>
        <taxon>Labyrinthulomycetes</taxon>
        <taxon>Thraustochytrida</taxon>
        <taxon>Thraustochytriidae</taxon>
        <taxon>Hondaea</taxon>
    </lineage>
</organism>
<dbReference type="InterPro" id="IPR011990">
    <property type="entry name" value="TPR-like_helical_dom_sf"/>
</dbReference>
<accession>A0A2R5GJ00</accession>
<proteinExistence type="predicted"/>
<dbReference type="EMBL" id="BEYU01000036">
    <property type="protein sequence ID" value="GBG27844.1"/>
    <property type="molecule type" value="Genomic_DNA"/>
</dbReference>
<reference evidence="2 3" key="1">
    <citation type="submission" date="2017-12" db="EMBL/GenBank/DDBJ databases">
        <title>Sequencing, de novo assembly and annotation of complete genome of a new Thraustochytrid species, strain FCC1311.</title>
        <authorList>
            <person name="Sedici K."/>
            <person name="Godart F."/>
            <person name="Aiese Cigliano R."/>
            <person name="Sanseverino W."/>
            <person name="Barakat M."/>
            <person name="Ortet P."/>
            <person name="Marechal E."/>
            <person name="Cagnac O."/>
            <person name="Amato A."/>
        </authorList>
    </citation>
    <scope>NUCLEOTIDE SEQUENCE [LARGE SCALE GENOMIC DNA]</scope>
</reference>
<dbReference type="InParanoid" id="A0A2R5GJ00"/>
<dbReference type="PANTHER" id="PTHR21581:SF6">
    <property type="entry name" value="TRAFFICKING PROTEIN PARTICLE COMPLEX SUBUNIT 12"/>
    <property type="match status" value="1"/>
</dbReference>
<evidence type="ECO:0000313" key="3">
    <source>
        <dbReference type="Proteomes" id="UP000241890"/>
    </source>
</evidence>
<gene>
    <name evidence="2" type="ORF">FCC1311_040672</name>
</gene>
<name>A0A2R5GJ00_9STRA</name>
<feature type="compositionally biased region" description="Polar residues" evidence="1">
    <location>
        <begin position="1"/>
        <end position="13"/>
    </location>
</feature>
<protein>
    <submittedName>
        <fullName evidence="2">Trafficking protein particle complex subunit 12</fullName>
    </submittedName>
</protein>
<dbReference type="Gene3D" id="1.25.40.10">
    <property type="entry name" value="Tetratricopeptide repeat domain"/>
    <property type="match status" value="1"/>
</dbReference>
<evidence type="ECO:0000313" key="2">
    <source>
        <dbReference type="EMBL" id="GBG27844.1"/>
    </source>
</evidence>
<dbReference type="PANTHER" id="PTHR21581">
    <property type="entry name" value="D-ALANYL-D-ALANINE CARBOXYPEPTIDASE"/>
    <property type="match status" value="1"/>
</dbReference>
<keyword evidence="3" id="KW-1185">Reference proteome</keyword>
<dbReference type="SUPFAM" id="SSF48452">
    <property type="entry name" value="TPR-like"/>
    <property type="match status" value="1"/>
</dbReference>
<dbReference type="OrthoDB" id="428342at2759"/>
<dbReference type="AlphaFoldDB" id="A0A2R5GJ00"/>
<evidence type="ECO:0000256" key="1">
    <source>
        <dbReference type="SAM" id="MobiDB-lite"/>
    </source>
</evidence>
<sequence>MDPSTASSSTGSHGNSAAPASAAGANTALPLSAGGVGDVSGGGGGSIGGTGIGSVGTYSSSHKSSSDIFLSHLPQDERLARVWGKNGTLPKVSTTEELRLELRADLDGSCEENVLFSLCSWAWRGHVEQVLELLQFEEKPFEGEVFRVLRASLLMRLGRQKEATEIVELLQQSRVIAAKVLCAVVAIEWNERSTAVDMLHKLLGQLKQLHCPDPSSPASSTTVLLDTFRKPLLPEAAQAWRQRIMALLVSCYSTSGNYVLALDLCHSALDELGEIEHASDTESLRNAHVPVLLQIGRLRLQMGDFEGARVVLEDLEGDEGLDWNDASAVQVLRGLCDFAEGKMESAKDHFAKLLRQVTGPEAPSEDSANPYVPADMLSAVFAVQEPLAATLANNLALCHLNMCDLDGAIQILEDCIRDNPVRNMHRTLVFNLCTLYDLARSKEQSRQAKLDLQRLAHVLQIGQRFDAQKDLRL</sequence>
<dbReference type="Proteomes" id="UP000241890">
    <property type="component" value="Unassembled WGS sequence"/>
</dbReference>
<feature type="region of interest" description="Disordered" evidence="1">
    <location>
        <begin position="1"/>
        <end position="21"/>
    </location>
</feature>